<accession>A0A1G2IGA9</accession>
<evidence type="ECO:0000259" key="1">
    <source>
        <dbReference type="Pfam" id="PF03118"/>
    </source>
</evidence>
<evidence type="ECO:0000313" key="3">
    <source>
        <dbReference type="Proteomes" id="UP000176774"/>
    </source>
</evidence>
<dbReference type="EMBL" id="MHPA01000006">
    <property type="protein sequence ID" value="OGZ73819.1"/>
    <property type="molecule type" value="Genomic_DNA"/>
</dbReference>
<feature type="domain" description="RNA polymerase alpha subunit C-terminal" evidence="1">
    <location>
        <begin position="131"/>
        <end position="181"/>
    </location>
</feature>
<dbReference type="Proteomes" id="UP000176774">
    <property type="component" value="Unassembled WGS sequence"/>
</dbReference>
<comment type="caution">
    <text evidence="2">The sequence shown here is derived from an EMBL/GenBank/DDBJ whole genome shotgun (WGS) entry which is preliminary data.</text>
</comment>
<dbReference type="Gene3D" id="1.10.150.20">
    <property type="entry name" value="5' to 3' exonuclease, C-terminal subdomain"/>
    <property type="match status" value="1"/>
</dbReference>
<sequence>MLKITISGKLNPAKVHKILQGKLDEMLELLRNGFGCLGNAFAKNLIKIEGKVTVVKNSDAIVIFEDDSLQFVYPSLKEATEFYDDVSLTTQEVEETEEPQEDMVLLEEPIAEEMTAEDRERERWLGFSYWELNLSVRARKCINRSGVETIGDLVEKTAQELLAQKNFGPTMLKEVRAKLSERGLKLKGD</sequence>
<name>A0A1G2IGA9_9BACT</name>
<dbReference type="GO" id="GO:0003677">
    <property type="term" value="F:DNA binding"/>
    <property type="evidence" value="ECO:0007669"/>
    <property type="project" value="InterPro"/>
</dbReference>
<protein>
    <recommendedName>
        <fullName evidence="1">RNA polymerase alpha subunit C-terminal domain-containing protein</fullName>
    </recommendedName>
</protein>
<reference evidence="2 3" key="1">
    <citation type="journal article" date="2016" name="Nat. Commun.">
        <title>Thousands of microbial genomes shed light on interconnected biogeochemical processes in an aquifer system.</title>
        <authorList>
            <person name="Anantharaman K."/>
            <person name="Brown C.T."/>
            <person name="Hug L.A."/>
            <person name="Sharon I."/>
            <person name="Castelle C.J."/>
            <person name="Probst A.J."/>
            <person name="Thomas B.C."/>
            <person name="Singh A."/>
            <person name="Wilkins M.J."/>
            <person name="Karaoz U."/>
            <person name="Brodie E.L."/>
            <person name="Williams K.H."/>
            <person name="Hubbard S.S."/>
            <person name="Banfield J.F."/>
        </authorList>
    </citation>
    <scope>NUCLEOTIDE SEQUENCE [LARGE SCALE GENOMIC DNA]</scope>
</reference>
<dbReference type="GO" id="GO:0003899">
    <property type="term" value="F:DNA-directed RNA polymerase activity"/>
    <property type="evidence" value="ECO:0007669"/>
    <property type="project" value="InterPro"/>
</dbReference>
<proteinExistence type="predicted"/>
<dbReference type="SUPFAM" id="SSF47789">
    <property type="entry name" value="C-terminal domain of RNA polymerase alpha subunit"/>
    <property type="match status" value="1"/>
</dbReference>
<dbReference type="Pfam" id="PF03118">
    <property type="entry name" value="RNA_pol_A_CTD"/>
    <property type="match status" value="1"/>
</dbReference>
<evidence type="ECO:0000313" key="2">
    <source>
        <dbReference type="EMBL" id="OGZ73819.1"/>
    </source>
</evidence>
<gene>
    <name evidence="2" type="ORF">A2908_01255</name>
</gene>
<dbReference type="STRING" id="1802214.A2908_01255"/>
<dbReference type="InterPro" id="IPR011260">
    <property type="entry name" value="RNAP_asu_C"/>
</dbReference>
<dbReference type="GO" id="GO:0006351">
    <property type="term" value="P:DNA-templated transcription"/>
    <property type="evidence" value="ECO:0007669"/>
    <property type="project" value="InterPro"/>
</dbReference>
<organism evidence="2 3">
    <name type="scientific">Candidatus Staskawiczbacteria bacterium RIFCSPLOWO2_01_FULL_38_12b</name>
    <dbReference type="NCBI Taxonomy" id="1802214"/>
    <lineage>
        <taxon>Bacteria</taxon>
        <taxon>Candidatus Staskawicziibacteriota</taxon>
    </lineage>
</organism>
<dbReference type="AlphaFoldDB" id="A0A1G2IGA9"/>